<keyword evidence="6" id="KW-1185">Reference proteome</keyword>
<dbReference type="Gene3D" id="6.10.20.100">
    <property type="match status" value="1"/>
</dbReference>
<dbReference type="AlphaFoldDB" id="A0A917ZMV1"/>
<evidence type="ECO:0000313" key="6">
    <source>
        <dbReference type="Proteomes" id="UP000599578"/>
    </source>
</evidence>
<accession>A0A917ZMV1</accession>
<gene>
    <name evidence="5" type="primary">hypD</name>
    <name evidence="5" type="ORF">GCM10011348_38900</name>
</gene>
<evidence type="ECO:0000256" key="2">
    <source>
        <dbReference type="ARBA" id="ARBA00022723"/>
    </source>
</evidence>
<dbReference type="Proteomes" id="UP000599578">
    <property type="component" value="Unassembled WGS sequence"/>
</dbReference>
<dbReference type="PIRSF" id="PIRSF005622">
    <property type="entry name" value="Hydrgn_mat_hypD"/>
    <property type="match status" value="1"/>
</dbReference>
<name>A0A917ZMV1_9GAMM</name>
<dbReference type="Pfam" id="PF01924">
    <property type="entry name" value="HypD"/>
    <property type="match status" value="1"/>
</dbReference>
<dbReference type="RefSeq" id="WP_188862286.1">
    <property type="nucleotide sequence ID" value="NZ_BMLT01000011.1"/>
</dbReference>
<dbReference type="Gene3D" id="3.40.50.11750">
    <property type="entry name" value="HypD, alpha/beta domain 1"/>
    <property type="match status" value="2"/>
</dbReference>
<dbReference type="EMBL" id="BMLT01000011">
    <property type="protein sequence ID" value="GGO86910.1"/>
    <property type="molecule type" value="Genomic_DNA"/>
</dbReference>
<dbReference type="InterPro" id="IPR042244">
    <property type="entry name" value="HypD_2_sf"/>
</dbReference>
<keyword evidence="2" id="KW-0479">Metal-binding</keyword>
<organism evidence="5 6">
    <name type="scientific">Marinobacterium nitratireducens</name>
    <dbReference type="NCBI Taxonomy" id="518897"/>
    <lineage>
        <taxon>Bacteria</taxon>
        <taxon>Pseudomonadati</taxon>
        <taxon>Pseudomonadota</taxon>
        <taxon>Gammaproteobacteria</taxon>
        <taxon>Oceanospirillales</taxon>
        <taxon>Oceanospirillaceae</taxon>
        <taxon>Marinobacterium</taxon>
    </lineage>
</organism>
<dbReference type="NCBIfam" id="TIGR00075">
    <property type="entry name" value="hypD"/>
    <property type="match status" value="1"/>
</dbReference>
<dbReference type="InterPro" id="IPR042243">
    <property type="entry name" value="HypD_1"/>
</dbReference>
<dbReference type="GO" id="GO:0070025">
    <property type="term" value="F:carbon monoxide binding"/>
    <property type="evidence" value="ECO:0007669"/>
    <property type="project" value="TreeGrafter"/>
</dbReference>
<dbReference type="GO" id="GO:0051604">
    <property type="term" value="P:protein maturation"/>
    <property type="evidence" value="ECO:0007669"/>
    <property type="project" value="TreeGrafter"/>
</dbReference>
<protein>
    <recommendedName>
        <fullName evidence="4">Hydrogenase maturation factor</fullName>
    </recommendedName>
</protein>
<evidence type="ECO:0000256" key="4">
    <source>
        <dbReference type="PIRNR" id="PIRNR005622"/>
    </source>
</evidence>
<evidence type="ECO:0000256" key="1">
    <source>
        <dbReference type="ARBA" id="ARBA00007888"/>
    </source>
</evidence>
<reference evidence="5 6" key="1">
    <citation type="journal article" date="2014" name="Int. J. Syst. Evol. Microbiol.">
        <title>Complete genome sequence of Corynebacterium casei LMG S-19264T (=DSM 44701T), isolated from a smear-ripened cheese.</title>
        <authorList>
            <consortium name="US DOE Joint Genome Institute (JGI-PGF)"/>
            <person name="Walter F."/>
            <person name="Albersmeier A."/>
            <person name="Kalinowski J."/>
            <person name="Ruckert C."/>
        </authorList>
    </citation>
    <scope>NUCLEOTIDE SEQUENCE [LARGE SCALE GENOMIC DNA]</scope>
    <source>
        <strain evidence="5 6">CGMCC 1.7286</strain>
    </source>
</reference>
<comment type="similarity">
    <text evidence="1 4">Belongs to the HypD family.</text>
</comment>
<dbReference type="InterPro" id="IPR002780">
    <property type="entry name" value="Hyd_form_HypD"/>
</dbReference>
<dbReference type="PANTHER" id="PTHR30149:SF0">
    <property type="entry name" value="HYDROGENASE MATURATION FACTOR HYPD"/>
    <property type="match status" value="1"/>
</dbReference>
<dbReference type="PANTHER" id="PTHR30149">
    <property type="entry name" value="HYDROGENASE PROTEIN ASSEMBLY PROTEIN HYPD"/>
    <property type="match status" value="1"/>
</dbReference>
<sequence length="376" mass="40540">MKYVDEFRDPALVAQLVKRIDASAARLPSRQQPWQLMEVCGGHTHAIFRFGLDRLLPDCVEFVHGPGCPVCVLPETVIDQAVALAQRPGTLLCSYGDAVRVPGTGGSLLEARAGGAAVEVVYGPRDALELARRHPDKDIVFLAIGFETTAPATALALQAARREGIGNFRALCHLVLIEPPLRALLADPQLCLDGFIGPGHVSLVTGTRPFDFIPAQYRRPVVISGFEPVDLLQSVWMLLRQLEQGKACVELQYRRVATTSGNSAARAAMEEVFEPAPSTEWRGLGSLPHSGLQLAPEYRAFDAAALLEPRAATGAEPGDPRCGCAAVLSGRMKPPHCPLFGRECTPATPSGPLMVSSEGACAAWYQYRQESADDRR</sequence>
<dbReference type="GO" id="GO:0005506">
    <property type="term" value="F:iron ion binding"/>
    <property type="evidence" value="ECO:0007669"/>
    <property type="project" value="TreeGrafter"/>
</dbReference>
<evidence type="ECO:0000256" key="3">
    <source>
        <dbReference type="ARBA" id="ARBA00023004"/>
    </source>
</evidence>
<comment type="caution">
    <text evidence="5">The sequence shown here is derived from an EMBL/GenBank/DDBJ whole genome shotgun (WGS) entry which is preliminary data.</text>
</comment>
<evidence type="ECO:0000313" key="5">
    <source>
        <dbReference type="EMBL" id="GGO86910.1"/>
    </source>
</evidence>
<dbReference type="GO" id="GO:0051539">
    <property type="term" value="F:4 iron, 4 sulfur cluster binding"/>
    <property type="evidence" value="ECO:0007669"/>
    <property type="project" value="TreeGrafter"/>
</dbReference>
<proteinExistence type="inferred from homology"/>
<keyword evidence="3" id="KW-0408">Iron</keyword>